<sequence>MATHPSLEPLAGLIGEWRGTGQGDYPTIPSFRYLEELSFHDIGTPFLVYTQRTWGQHGQPMHTETGYGVLWRFRTVSPVAFRGNTEMRNPQNVCNTTTIQSGIQGRVMP</sequence>
<dbReference type="EMBL" id="PXVD01000017">
    <property type="protein sequence ID" value="MDJ1371856.1"/>
    <property type="molecule type" value="Genomic_DNA"/>
</dbReference>
<comment type="caution">
    <text evidence="2">The sequence shown here is derived from an EMBL/GenBank/DDBJ whole genome shotgun (WGS) entry which is preliminary data.</text>
</comment>
<dbReference type="Pfam" id="PF08768">
    <property type="entry name" value="THAP4_heme-bd"/>
    <property type="match status" value="1"/>
</dbReference>
<dbReference type="InterPro" id="IPR014878">
    <property type="entry name" value="THAP4-like_heme-bd"/>
</dbReference>
<evidence type="ECO:0000259" key="1">
    <source>
        <dbReference type="Pfam" id="PF08768"/>
    </source>
</evidence>
<dbReference type="PANTHER" id="PTHR15854:SF4">
    <property type="entry name" value="PEROXYNITRITE ISOMERASE THAP4"/>
    <property type="match status" value="1"/>
</dbReference>
<dbReference type="SUPFAM" id="SSF50814">
    <property type="entry name" value="Lipocalins"/>
    <property type="match status" value="1"/>
</dbReference>
<reference evidence="2" key="2">
    <citation type="journal article" date="2022" name="Sci. Rep.">
        <title>In silico prediction of the enzymes involved in the degradation of the herbicide molinate by Gulosibacter molinativorax ON4T.</title>
        <authorList>
            <person name="Lopes A.R."/>
            <person name="Bunin E."/>
            <person name="Viana A.T."/>
            <person name="Froufe H."/>
            <person name="Munoz-Merida A."/>
            <person name="Pinho D."/>
            <person name="Figueiredo J."/>
            <person name="Barroso C."/>
            <person name="Vaz-Moreira I."/>
            <person name="Bellanger X."/>
            <person name="Egas C."/>
            <person name="Nunes O.C."/>
        </authorList>
    </citation>
    <scope>NUCLEOTIDE SEQUENCE</scope>
    <source>
        <strain evidence="2">ON4</strain>
    </source>
</reference>
<feature type="domain" description="THAP4-like heme-binding" evidence="1">
    <location>
        <begin position="7"/>
        <end position="102"/>
    </location>
</feature>
<evidence type="ECO:0000313" key="2">
    <source>
        <dbReference type="EMBL" id="MDJ1371856.1"/>
    </source>
</evidence>
<keyword evidence="3" id="KW-1185">Reference proteome</keyword>
<evidence type="ECO:0000313" key="3">
    <source>
        <dbReference type="Proteomes" id="UP001170379"/>
    </source>
</evidence>
<name>A0ABT7C9G8_9MICO</name>
<organism evidence="2 3">
    <name type="scientific">Gulosibacter molinativorax</name>
    <dbReference type="NCBI Taxonomy" id="256821"/>
    <lineage>
        <taxon>Bacteria</taxon>
        <taxon>Bacillati</taxon>
        <taxon>Actinomycetota</taxon>
        <taxon>Actinomycetes</taxon>
        <taxon>Micrococcales</taxon>
        <taxon>Microbacteriaceae</taxon>
        <taxon>Gulosibacter</taxon>
    </lineage>
</organism>
<protein>
    <recommendedName>
        <fullName evidence="1">THAP4-like heme-binding domain-containing protein</fullName>
    </recommendedName>
</protein>
<proteinExistence type="predicted"/>
<gene>
    <name evidence="2" type="ORF">C7K25_10840</name>
</gene>
<dbReference type="InterPro" id="IPR012674">
    <property type="entry name" value="Calycin"/>
</dbReference>
<dbReference type="Proteomes" id="UP001170379">
    <property type="component" value="Unassembled WGS sequence"/>
</dbReference>
<reference evidence="2" key="1">
    <citation type="submission" date="2018-03" db="EMBL/GenBank/DDBJ databases">
        <authorList>
            <person name="Nunes O.C."/>
            <person name="Lopes A.R."/>
            <person name="Froufe H."/>
            <person name="Munoz-Merida A."/>
            <person name="Barroso C."/>
            <person name="Egas C."/>
        </authorList>
    </citation>
    <scope>NUCLEOTIDE SEQUENCE</scope>
    <source>
        <strain evidence="2">ON4</strain>
    </source>
</reference>
<feature type="non-terminal residue" evidence="2">
    <location>
        <position position="109"/>
    </location>
</feature>
<dbReference type="Gene3D" id="2.40.128.20">
    <property type="match status" value="1"/>
</dbReference>
<dbReference type="InterPro" id="IPR045165">
    <property type="entry name" value="Nitrobindin"/>
</dbReference>
<dbReference type="RefSeq" id="WP_283793621.1">
    <property type="nucleotide sequence ID" value="NZ_PXVD01000017.1"/>
</dbReference>
<dbReference type="PANTHER" id="PTHR15854">
    <property type="entry name" value="THAP4 PROTEIN"/>
    <property type="match status" value="1"/>
</dbReference>
<accession>A0ABT7C9G8</accession>